<evidence type="ECO:0000313" key="2">
    <source>
        <dbReference type="EMBL" id="VVA37049.1"/>
    </source>
</evidence>
<sequence length="177" mass="19681">MTSSRVAWVSFRALERRVLKGRCDVIASQLWNEGFRKEGMTSSRVTGVSLQASKLRVLNGRYDVIASRVSFQASEQGVLKGRYDAIASCHMLEESKEDRRQFLAKLWCGGGNCRASCVVEITRVLPDNASIFTPIKKSLDINFDTDDFPPPIPPGREWTFTSSFSTDPTTSHDAEAG</sequence>
<dbReference type="Gramene" id="VVA37049">
    <property type="protein sequence ID" value="VVA37049"/>
    <property type="gene ID" value="Prudul26B025770"/>
</dbReference>
<organism evidence="2 3">
    <name type="scientific">Prunus dulcis</name>
    <name type="common">Almond</name>
    <name type="synonym">Amygdalus dulcis</name>
    <dbReference type="NCBI Taxonomy" id="3755"/>
    <lineage>
        <taxon>Eukaryota</taxon>
        <taxon>Viridiplantae</taxon>
        <taxon>Streptophyta</taxon>
        <taxon>Embryophyta</taxon>
        <taxon>Tracheophyta</taxon>
        <taxon>Spermatophyta</taxon>
        <taxon>Magnoliopsida</taxon>
        <taxon>eudicotyledons</taxon>
        <taxon>Gunneridae</taxon>
        <taxon>Pentapetalae</taxon>
        <taxon>rosids</taxon>
        <taxon>fabids</taxon>
        <taxon>Rosales</taxon>
        <taxon>Rosaceae</taxon>
        <taxon>Amygdaloideae</taxon>
        <taxon>Amygdaleae</taxon>
        <taxon>Prunus</taxon>
    </lineage>
</organism>
<evidence type="ECO:0000313" key="3">
    <source>
        <dbReference type="Proteomes" id="UP000327085"/>
    </source>
</evidence>
<dbReference type="Proteomes" id="UP000327085">
    <property type="component" value="Chromosome 3"/>
</dbReference>
<proteinExistence type="predicted"/>
<dbReference type="AlphaFoldDB" id="A0A5E4GB71"/>
<accession>A0A5E4GB71</accession>
<name>A0A5E4GB71_PRUDU</name>
<feature type="non-terminal residue" evidence="2">
    <location>
        <position position="177"/>
    </location>
</feature>
<evidence type="ECO:0000256" key="1">
    <source>
        <dbReference type="SAM" id="MobiDB-lite"/>
    </source>
</evidence>
<dbReference type="EMBL" id="CABIKO010000499">
    <property type="protein sequence ID" value="VVA37049.1"/>
    <property type="molecule type" value="Genomic_DNA"/>
</dbReference>
<protein>
    <submittedName>
        <fullName evidence="2">Uncharacterized protein</fullName>
    </submittedName>
</protein>
<feature type="compositionally biased region" description="Low complexity" evidence="1">
    <location>
        <begin position="159"/>
        <end position="169"/>
    </location>
</feature>
<dbReference type="InParanoid" id="A0A5E4GB71"/>
<feature type="region of interest" description="Disordered" evidence="1">
    <location>
        <begin position="154"/>
        <end position="177"/>
    </location>
</feature>
<reference evidence="3" key="1">
    <citation type="journal article" date="2020" name="Plant J.">
        <title>Transposons played a major role in the diversification between the closely related almond and peach genomes: results from the almond genome sequence.</title>
        <authorList>
            <person name="Alioto T."/>
            <person name="Alexiou K.G."/>
            <person name="Bardil A."/>
            <person name="Barteri F."/>
            <person name="Castanera R."/>
            <person name="Cruz F."/>
            <person name="Dhingra A."/>
            <person name="Duval H."/>
            <person name="Fernandez I Marti A."/>
            <person name="Frias L."/>
            <person name="Galan B."/>
            <person name="Garcia J.L."/>
            <person name="Howad W."/>
            <person name="Gomez-Garrido J."/>
            <person name="Gut M."/>
            <person name="Julca I."/>
            <person name="Morata J."/>
            <person name="Puigdomenech P."/>
            <person name="Ribeca P."/>
            <person name="Rubio Cabetas M.J."/>
            <person name="Vlasova A."/>
            <person name="Wirthensohn M."/>
            <person name="Garcia-Mas J."/>
            <person name="Gabaldon T."/>
            <person name="Casacuberta J.M."/>
            <person name="Arus P."/>
        </authorList>
    </citation>
    <scope>NUCLEOTIDE SEQUENCE [LARGE SCALE GENOMIC DNA]</scope>
    <source>
        <strain evidence="3">cv. Texas</strain>
    </source>
</reference>
<gene>
    <name evidence="2" type="ORF">ALMOND_2B025770</name>
</gene>